<evidence type="ECO:0000256" key="2">
    <source>
        <dbReference type="ARBA" id="ARBA00023319"/>
    </source>
</evidence>
<dbReference type="Proteomes" id="UP001619887">
    <property type="component" value="Unassembled WGS sequence"/>
</dbReference>
<dbReference type="InterPro" id="IPR003599">
    <property type="entry name" value="Ig_sub"/>
</dbReference>
<dbReference type="InterPro" id="IPR013098">
    <property type="entry name" value="Ig_I-set"/>
</dbReference>
<feature type="domain" description="Ig-like" evidence="5">
    <location>
        <begin position="303"/>
        <end position="391"/>
    </location>
</feature>
<evidence type="ECO:0000256" key="4">
    <source>
        <dbReference type="SAM" id="SignalP"/>
    </source>
</evidence>
<name>A0ABD2G215_PAGBO</name>
<sequence length="827" mass="89849">MSPLSVCRISALSAVLLLLTSWCVQGLLQVDVLPRRPLIRLGQWQQLFCRVQGCPTTPTVSWSWLNDRPLAASVKSNQSGSSVTFDPVRMDHEGTLQCQVRCGGESGKSHSTLHLYSFPSDPLIGGQERLRLGAESVLTCQVSDVYPLEQLTLSWLQGGSVLQSTRGAERSEYRFKPQEQDRGRSLICRATLDLKDLPTEDQTRETEVLLDPLFAPVVTEIPSSVLLMAGAPFVLSCSAKGNPEPQISWSFRSAGGQVEASGPSDRLEIAQVRLSDAGRYDCEARNSEGNHSTSVEVRVHAPPTNTSLSVSPGEQVLEGQQVTFTCQSDGAPPPTLVLRREGEELQRTDSASSSSLSFSLSSASLQDSASYLCEASNQYGAHLVNRSITVTAHPLQVDLSPPVPEADRGSDLLLTCRASGCLLPPTFTWRRTDQNHTLLQGSHQNQNHTLLQGSHQNQNQSLLLLQDVDLQDEGGYSCEAECDSVMRTAEIQLHVFSFPSDPVLEAPVPVLLGQEAVLRCNVTNVFSANQMRILWLSGNRTLMSESLRFSGSLQNVSSVLQYQVQEDQPVLVCRAELLREDGDVWRSRTTGVALKVHYPPRGTSLSVSPGEQVLEGQQVTFTCQSDGAPPPTLVLRREGEELQRTDSASSSSLSFSLSSARLQDSASYLCEASNQYEAQLMTRSITVTAPPRNTSVLVLPSTVVQEGQTITVSCHTVCFPPAAVSLKNLANGTELYSSNGTFLLVNVTARDSGMYQVNVTNELGFQVRVFSIRVRERSSSPPSLGSVLIPVLCSAVGLAAAALLLDLLRRSRKKGFYQLPQTAPPSA</sequence>
<comment type="caution">
    <text evidence="6">The sequence shown here is derived from an EMBL/GenBank/DDBJ whole genome shotgun (WGS) entry which is preliminary data.</text>
</comment>
<dbReference type="CDD" id="cd00096">
    <property type="entry name" value="Ig"/>
    <property type="match status" value="1"/>
</dbReference>
<dbReference type="InterPro" id="IPR003598">
    <property type="entry name" value="Ig_sub2"/>
</dbReference>
<dbReference type="PANTHER" id="PTHR46013:SF1">
    <property type="entry name" value="IG-LIKE DOMAIN-CONTAINING PROTEIN"/>
    <property type="match status" value="1"/>
</dbReference>
<keyword evidence="4" id="KW-0732">Signal</keyword>
<keyword evidence="3" id="KW-1133">Transmembrane helix</keyword>
<dbReference type="FunFam" id="2.60.40.10:FF:000032">
    <property type="entry name" value="palladin isoform X1"/>
    <property type="match status" value="1"/>
</dbReference>
<keyword evidence="1" id="KW-1015">Disulfide bond</keyword>
<dbReference type="Gene3D" id="2.60.40.10">
    <property type="entry name" value="Immunoglobulins"/>
    <property type="match status" value="8"/>
</dbReference>
<dbReference type="EMBL" id="JBIYXZ010002084">
    <property type="protein sequence ID" value="KAL3047957.1"/>
    <property type="molecule type" value="Genomic_DNA"/>
</dbReference>
<feature type="domain" description="Ig-like" evidence="5">
    <location>
        <begin position="600"/>
        <end position="686"/>
    </location>
</feature>
<evidence type="ECO:0000256" key="1">
    <source>
        <dbReference type="ARBA" id="ARBA00023157"/>
    </source>
</evidence>
<keyword evidence="3" id="KW-0472">Membrane</keyword>
<dbReference type="SUPFAM" id="SSF48726">
    <property type="entry name" value="Immunoglobulin"/>
    <property type="match status" value="8"/>
</dbReference>
<dbReference type="SMART" id="SM00408">
    <property type="entry name" value="IGc2"/>
    <property type="match status" value="6"/>
</dbReference>
<dbReference type="AlphaFoldDB" id="A0ABD2G215"/>
<feature type="domain" description="Ig-like" evidence="5">
    <location>
        <begin position="499"/>
        <end position="576"/>
    </location>
</feature>
<feature type="domain" description="Ig-like" evidence="5">
    <location>
        <begin position="28"/>
        <end position="114"/>
    </location>
</feature>
<reference evidence="6 7" key="1">
    <citation type="journal article" date="2022" name="G3 (Bethesda)">
        <title>Evaluating Illumina-, Nanopore-, and PacBio-based genome assembly strategies with the bald notothen, Trematomus borchgrevinki.</title>
        <authorList>
            <person name="Rayamajhi N."/>
            <person name="Cheng C.C."/>
            <person name="Catchen J.M."/>
        </authorList>
    </citation>
    <scope>NUCLEOTIDE SEQUENCE [LARGE SCALE GENOMIC DNA]</scope>
    <source>
        <strain evidence="6">AGRC-2024</strain>
    </source>
</reference>
<keyword evidence="2" id="KW-0393">Immunoglobulin domain</keyword>
<dbReference type="InterPro" id="IPR007110">
    <property type="entry name" value="Ig-like_dom"/>
</dbReference>
<evidence type="ECO:0000256" key="3">
    <source>
        <dbReference type="SAM" id="Phobius"/>
    </source>
</evidence>
<protein>
    <recommendedName>
        <fullName evidence="5">Ig-like domain-containing protein</fullName>
    </recommendedName>
</protein>
<dbReference type="PROSITE" id="PS50835">
    <property type="entry name" value="IG_LIKE"/>
    <property type="match status" value="8"/>
</dbReference>
<feature type="transmembrane region" description="Helical" evidence="3">
    <location>
        <begin position="787"/>
        <end position="808"/>
    </location>
</feature>
<dbReference type="InterPro" id="IPR036179">
    <property type="entry name" value="Ig-like_dom_sf"/>
</dbReference>
<feature type="domain" description="Ig-like" evidence="5">
    <location>
        <begin position="394"/>
        <end position="492"/>
    </location>
</feature>
<keyword evidence="7" id="KW-1185">Reference proteome</keyword>
<dbReference type="PANTHER" id="PTHR46013">
    <property type="entry name" value="VASCULAR CELL ADHESION MOLECULE 1"/>
    <property type="match status" value="1"/>
</dbReference>
<proteinExistence type="predicted"/>
<evidence type="ECO:0000313" key="7">
    <source>
        <dbReference type="Proteomes" id="UP001619887"/>
    </source>
</evidence>
<evidence type="ECO:0000259" key="5">
    <source>
        <dbReference type="PROSITE" id="PS50835"/>
    </source>
</evidence>
<organism evidence="6 7">
    <name type="scientific">Pagothenia borchgrevinki</name>
    <name type="common">Bald rockcod</name>
    <name type="synonym">Trematomus borchgrevinki</name>
    <dbReference type="NCBI Taxonomy" id="8213"/>
    <lineage>
        <taxon>Eukaryota</taxon>
        <taxon>Metazoa</taxon>
        <taxon>Chordata</taxon>
        <taxon>Craniata</taxon>
        <taxon>Vertebrata</taxon>
        <taxon>Euteleostomi</taxon>
        <taxon>Actinopterygii</taxon>
        <taxon>Neopterygii</taxon>
        <taxon>Teleostei</taxon>
        <taxon>Neoteleostei</taxon>
        <taxon>Acanthomorphata</taxon>
        <taxon>Eupercaria</taxon>
        <taxon>Perciformes</taxon>
        <taxon>Notothenioidei</taxon>
        <taxon>Nototheniidae</taxon>
        <taxon>Pagothenia</taxon>
    </lineage>
</organism>
<gene>
    <name evidence="6" type="ORF">OYC64_022005</name>
</gene>
<dbReference type="SMART" id="SM00409">
    <property type="entry name" value="IG"/>
    <property type="match status" value="7"/>
</dbReference>
<feature type="domain" description="Ig-like" evidence="5">
    <location>
        <begin position="216"/>
        <end position="298"/>
    </location>
</feature>
<dbReference type="InterPro" id="IPR003989">
    <property type="entry name" value="VCAM-1"/>
</dbReference>
<dbReference type="Pfam" id="PF07679">
    <property type="entry name" value="I-set"/>
    <property type="match status" value="1"/>
</dbReference>
<feature type="chain" id="PRO_5044757779" description="Ig-like domain-containing protein" evidence="4">
    <location>
        <begin position="27"/>
        <end position="827"/>
    </location>
</feature>
<accession>A0ABD2G215</accession>
<feature type="signal peptide" evidence="4">
    <location>
        <begin position="1"/>
        <end position="26"/>
    </location>
</feature>
<dbReference type="PRINTS" id="PR01474">
    <property type="entry name" value="VCAM1"/>
</dbReference>
<dbReference type="Pfam" id="PF13927">
    <property type="entry name" value="Ig_3"/>
    <property type="match status" value="4"/>
</dbReference>
<keyword evidence="3" id="KW-0812">Transmembrane</keyword>
<reference evidence="6 7" key="2">
    <citation type="journal article" date="2024" name="G3 (Bethesda)">
        <title>The genome of the cryopelagic Antarctic bald notothen, Trematomus borchgrevinki.</title>
        <authorList>
            <person name="Rayamajhi N."/>
            <person name="Rivera-Colon A.G."/>
            <person name="Minhas B.F."/>
            <person name="Cheng C.C."/>
            <person name="Catchen J.M."/>
        </authorList>
    </citation>
    <scope>NUCLEOTIDE SEQUENCE [LARGE SCALE GENOMIC DNA]</scope>
    <source>
        <strain evidence="6">AGRC-2024</strain>
    </source>
</reference>
<feature type="domain" description="Ig-like" evidence="5">
    <location>
        <begin position="691"/>
        <end position="773"/>
    </location>
</feature>
<feature type="domain" description="Ig-like" evidence="5">
    <location>
        <begin position="119"/>
        <end position="207"/>
    </location>
</feature>
<dbReference type="InterPro" id="IPR013783">
    <property type="entry name" value="Ig-like_fold"/>
</dbReference>
<evidence type="ECO:0000313" key="6">
    <source>
        <dbReference type="EMBL" id="KAL3047957.1"/>
    </source>
</evidence>